<sequence>MLRVGYVAIGERALLHPVPLTEVKCYEDPTTAIAASVRLSIKELGFSLSETGATKWKKRMHKETVANVLPEAICQQKSKTLLEVRIENFQQAYQAGHVAKLQQPGCAFQVARLDLQECEWARITVLEATLLAKMTKPDGDFEGCEHLAWRFFTPKVDMKKLAGILTKNVVKPATQARGLTKEFTIHEHAIGDDALGTWTYIPAAASPMTDFWAKAAGEEEGKVAKRNFQAQLSVNILKKTPLADMIQSESDKLLSEKILGEIKALKKRRLDFNQEIDQEIEFLQQSLPRTEASLQAGSAGSAPLAVEVPKSSEQP</sequence>
<feature type="region of interest" description="Disordered" evidence="1">
    <location>
        <begin position="292"/>
        <end position="315"/>
    </location>
</feature>
<reference evidence="2 3" key="1">
    <citation type="submission" date="2024-02" db="EMBL/GenBank/DDBJ databases">
        <authorList>
            <person name="Chen Y."/>
            <person name="Shah S."/>
            <person name="Dougan E. K."/>
            <person name="Thang M."/>
            <person name="Chan C."/>
        </authorList>
    </citation>
    <scope>NUCLEOTIDE SEQUENCE [LARGE SCALE GENOMIC DNA]</scope>
</reference>
<organism evidence="2 3">
    <name type="scientific">Durusdinium trenchii</name>
    <dbReference type="NCBI Taxonomy" id="1381693"/>
    <lineage>
        <taxon>Eukaryota</taxon>
        <taxon>Sar</taxon>
        <taxon>Alveolata</taxon>
        <taxon>Dinophyceae</taxon>
        <taxon>Suessiales</taxon>
        <taxon>Symbiodiniaceae</taxon>
        <taxon>Durusdinium</taxon>
    </lineage>
</organism>
<evidence type="ECO:0000313" key="3">
    <source>
        <dbReference type="Proteomes" id="UP001642484"/>
    </source>
</evidence>
<name>A0ABP0KXT9_9DINO</name>
<protein>
    <submittedName>
        <fullName evidence="2">Uncharacterized protein</fullName>
    </submittedName>
</protein>
<proteinExistence type="predicted"/>
<comment type="caution">
    <text evidence="2">The sequence shown here is derived from an EMBL/GenBank/DDBJ whole genome shotgun (WGS) entry which is preliminary data.</text>
</comment>
<dbReference type="EMBL" id="CAXAMN010010302">
    <property type="protein sequence ID" value="CAK9031386.1"/>
    <property type="molecule type" value="Genomic_DNA"/>
</dbReference>
<evidence type="ECO:0000256" key="1">
    <source>
        <dbReference type="SAM" id="MobiDB-lite"/>
    </source>
</evidence>
<evidence type="ECO:0000313" key="2">
    <source>
        <dbReference type="EMBL" id="CAK9031386.1"/>
    </source>
</evidence>
<dbReference type="Proteomes" id="UP001642484">
    <property type="component" value="Unassembled WGS sequence"/>
</dbReference>
<accession>A0ABP0KXT9</accession>
<gene>
    <name evidence="2" type="ORF">CCMP2556_LOCUS18266</name>
</gene>
<keyword evidence="3" id="KW-1185">Reference proteome</keyword>